<dbReference type="InterPro" id="IPR028082">
    <property type="entry name" value="Peripla_BP_I"/>
</dbReference>
<organism evidence="6 7">
    <name type="scientific">Latilactobacillus fuchuensis DSM 14340 = JCM 11249</name>
    <dbReference type="NCBI Taxonomy" id="1423747"/>
    <lineage>
        <taxon>Bacteria</taxon>
        <taxon>Bacillati</taxon>
        <taxon>Bacillota</taxon>
        <taxon>Bacilli</taxon>
        <taxon>Lactobacillales</taxon>
        <taxon>Lactobacillaceae</taxon>
        <taxon>Latilactobacillus</taxon>
    </lineage>
</organism>
<dbReference type="SUPFAM" id="SSF46785">
    <property type="entry name" value="Winged helix' DNA-binding domain"/>
    <property type="match status" value="1"/>
</dbReference>
<feature type="domain" description="HTH gntR-type" evidence="5">
    <location>
        <begin position="7"/>
        <end position="75"/>
    </location>
</feature>
<name>A0A0R1S418_9LACO</name>
<evidence type="ECO:0000256" key="3">
    <source>
        <dbReference type="ARBA" id="ARBA00023125"/>
    </source>
</evidence>
<evidence type="ECO:0000313" key="6">
    <source>
        <dbReference type="EMBL" id="KRL61562.1"/>
    </source>
</evidence>
<dbReference type="SUPFAM" id="SSF53822">
    <property type="entry name" value="Periplasmic binding protein-like I"/>
    <property type="match status" value="1"/>
</dbReference>
<evidence type="ECO:0000256" key="1">
    <source>
        <dbReference type="ARBA" id="ARBA00022491"/>
    </source>
</evidence>
<sequence>MLLTTNANKYLQIFETLKSQIWTGEYVAGQQLPSENELAKTYQVSRITSKRALQELADIGLVERHQGSGTFVRRAFKHYPRTNQLLLVIPFASESGLGDYITGVKEILAPLQQSLVVIENKDFTFTTVADLATQYDGLIYYPQNLAAELPQINQLLLHHFPFVLIDKTATNLPVPSVVSDNTQGGYLATNTLIEAGHQNIAFLAQSDLTTTLNSSATYRYFGYIQALGEHDLTFATTPHSATALTSDHFADLLPALRQNNVTALVCEHDILALQLLTFLTAHNVKVPETLSVIGFDNIAQTATSQPQLTTIMQNFCEIGRQAARLLQTRMANPYDPKAAQITVPVELMARLSVNPEPTI</sequence>
<keyword evidence="1" id="KW-0678">Repressor</keyword>
<dbReference type="GO" id="GO:0000976">
    <property type="term" value="F:transcription cis-regulatory region binding"/>
    <property type="evidence" value="ECO:0007669"/>
    <property type="project" value="TreeGrafter"/>
</dbReference>
<dbReference type="eggNOG" id="COG1609">
    <property type="taxonomic scope" value="Bacteria"/>
</dbReference>
<keyword evidence="4" id="KW-0804">Transcription</keyword>
<dbReference type="GO" id="GO:0003700">
    <property type="term" value="F:DNA-binding transcription factor activity"/>
    <property type="evidence" value="ECO:0007669"/>
    <property type="project" value="InterPro"/>
</dbReference>
<evidence type="ECO:0000256" key="4">
    <source>
        <dbReference type="ARBA" id="ARBA00023163"/>
    </source>
</evidence>
<dbReference type="STRING" id="1423747.FC69_GL000609"/>
<dbReference type="InterPro" id="IPR000524">
    <property type="entry name" value="Tscrpt_reg_HTH_GntR"/>
</dbReference>
<dbReference type="OrthoDB" id="9813468at2"/>
<keyword evidence="3" id="KW-0238">DNA-binding</keyword>
<dbReference type="Proteomes" id="UP000051264">
    <property type="component" value="Unassembled WGS sequence"/>
</dbReference>
<dbReference type="InterPro" id="IPR036388">
    <property type="entry name" value="WH-like_DNA-bd_sf"/>
</dbReference>
<dbReference type="PANTHER" id="PTHR30146:SF95">
    <property type="entry name" value="RIBOSE OPERON REPRESSOR"/>
    <property type="match status" value="1"/>
</dbReference>
<proteinExistence type="predicted"/>
<comment type="caution">
    <text evidence="6">The sequence shown here is derived from an EMBL/GenBank/DDBJ whole genome shotgun (WGS) entry which is preliminary data.</text>
</comment>
<dbReference type="Pfam" id="PF13377">
    <property type="entry name" value="Peripla_BP_3"/>
    <property type="match status" value="1"/>
</dbReference>
<keyword evidence="2" id="KW-0805">Transcription regulation</keyword>
<dbReference type="Gene3D" id="3.40.50.2300">
    <property type="match status" value="2"/>
</dbReference>
<dbReference type="InterPro" id="IPR046335">
    <property type="entry name" value="LacI/GalR-like_sensor"/>
</dbReference>
<accession>A0A0R1S418</accession>
<protein>
    <submittedName>
        <fullName evidence="6">Transcription regulator</fullName>
    </submittedName>
</protein>
<dbReference type="CDD" id="cd06267">
    <property type="entry name" value="PBP1_LacI_sugar_binding-like"/>
    <property type="match status" value="1"/>
</dbReference>
<dbReference type="InterPro" id="IPR036390">
    <property type="entry name" value="WH_DNA-bd_sf"/>
</dbReference>
<dbReference type="PRINTS" id="PR00035">
    <property type="entry name" value="HTHGNTR"/>
</dbReference>
<reference evidence="6 7" key="1">
    <citation type="journal article" date="2015" name="Genome Announc.">
        <title>Expanding the biotechnology potential of lactobacilli through comparative genomics of 213 strains and associated genera.</title>
        <authorList>
            <person name="Sun Z."/>
            <person name="Harris H.M."/>
            <person name="McCann A."/>
            <person name="Guo C."/>
            <person name="Argimon S."/>
            <person name="Zhang W."/>
            <person name="Yang X."/>
            <person name="Jeffery I.B."/>
            <person name="Cooney J.C."/>
            <person name="Kagawa T.F."/>
            <person name="Liu W."/>
            <person name="Song Y."/>
            <person name="Salvetti E."/>
            <person name="Wrobel A."/>
            <person name="Rasinkangas P."/>
            <person name="Parkhill J."/>
            <person name="Rea M.C."/>
            <person name="O'Sullivan O."/>
            <person name="Ritari J."/>
            <person name="Douillard F.P."/>
            <person name="Paul Ross R."/>
            <person name="Yang R."/>
            <person name="Briner A.E."/>
            <person name="Felis G.E."/>
            <person name="de Vos W.M."/>
            <person name="Barrangou R."/>
            <person name="Klaenhammer T.R."/>
            <person name="Caufield P.W."/>
            <person name="Cui Y."/>
            <person name="Zhang H."/>
            <person name="O'Toole P.W."/>
        </authorList>
    </citation>
    <scope>NUCLEOTIDE SEQUENCE [LARGE SCALE GENOMIC DNA]</scope>
    <source>
        <strain evidence="6 7">DSM 14340</strain>
    </source>
</reference>
<dbReference type="EMBL" id="AZEX01000016">
    <property type="protein sequence ID" value="KRL61562.1"/>
    <property type="molecule type" value="Genomic_DNA"/>
</dbReference>
<dbReference type="Pfam" id="PF00392">
    <property type="entry name" value="GntR"/>
    <property type="match status" value="1"/>
</dbReference>
<dbReference type="FunFam" id="1.10.10.10:FF:000079">
    <property type="entry name" value="GntR family transcriptional regulator"/>
    <property type="match status" value="1"/>
</dbReference>
<evidence type="ECO:0000259" key="5">
    <source>
        <dbReference type="PROSITE" id="PS50949"/>
    </source>
</evidence>
<evidence type="ECO:0000256" key="2">
    <source>
        <dbReference type="ARBA" id="ARBA00023015"/>
    </source>
</evidence>
<dbReference type="PANTHER" id="PTHR30146">
    <property type="entry name" value="LACI-RELATED TRANSCRIPTIONAL REPRESSOR"/>
    <property type="match status" value="1"/>
</dbReference>
<gene>
    <name evidence="6" type="ORF">FC69_GL000609</name>
</gene>
<dbReference type="SMART" id="SM00345">
    <property type="entry name" value="HTH_GNTR"/>
    <property type="match status" value="1"/>
</dbReference>
<dbReference type="Gene3D" id="1.10.10.10">
    <property type="entry name" value="Winged helix-like DNA-binding domain superfamily/Winged helix DNA-binding domain"/>
    <property type="match status" value="1"/>
</dbReference>
<dbReference type="PATRIC" id="fig|1423747.3.peg.622"/>
<dbReference type="PROSITE" id="PS50949">
    <property type="entry name" value="HTH_GNTR"/>
    <property type="match status" value="1"/>
</dbReference>
<dbReference type="CDD" id="cd07377">
    <property type="entry name" value="WHTH_GntR"/>
    <property type="match status" value="1"/>
</dbReference>
<dbReference type="AlphaFoldDB" id="A0A0R1S418"/>
<evidence type="ECO:0000313" key="7">
    <source>
        <dbReference type="Proteomes" id="UP000051264"/>
    </source>
</evidence>